<name>A0ABS9BIF7_9BACT</name>
<comment type="caution">
    <text evidence="2">The sequence shown here is derived from an EMBL/GenBank/DDBJ whole genome shotgun (WGS) entry which is preliminary data.</text>
</comment>
<keyword evidence="3" id="KW-1185">Reference proteome</keyword>
<dbReference type="CDD" id="cd00038">
    <property type="entry name" value="CAP_ED"/>
    <property type="match status" value="1"/>
</dbReference>
<dbReference type="RefSeq" id="WP_234866055.1">
    <property type="nucleotide sequence ID" value="NZ_JAKEVY010000002.1"/>
</dbReference>
<dbReference type="InterPro" id="IPR000595">
    <property type="entry name" value="cNMP-bd_dom"/>
</dbReference>
<dbReference type="Proteomes" id="UP001200145">
    <property type="component" value="Unassembled WGS sequence"/>
</dbReference>
<feature type="domain" description="Cyclic nucleotide-binding" evidence="1">
    <location>
        <begin position="12"/>
        <end position="114"/>
    </location>
</feature>
<dbReference type="SUPFAM" id="SSF51206">
    <property type="entry name" value="cAMP-binding domain-like"/>
    <property type="match status" value="1"/>
</dbReference>
<dbReference type="InterPro" id="IPR018488">
    <property type="entry name" value="cNMP-bd_CS"/>
</dbReference>
<evidence type="ECO:0000313" key="3">
    <source>
        <dbReference type="Proteomes" id="UP001200145"/>
    </source>
</evidence>
<reference evidence="2 3" key="1">
    <citation type="submission" date="2022-01" db="EMBL/GenBank/DDBJ databases">
        <title>Flavihumibacter sp. nov., isolated from sediment of a river.</title>
        <authorList>
            <person name="Liu H."/>
        </authorList>
    </citation>
    <scope>NUCLEOTIDE SEQUENCE [LARGE SCALE GENOMIC DNA]</scope>
    <source>
        <strain evidence="2 3">RY-1</strain>
    </source>
</reference>
<proteinExistence type="predicted"/>
<dbReference type="Gene3D" id="2.60.120.10">
    <property type="entry name" value="Jelly Rolls"/>
    <property type="match status" value="1"/>
</dbReference>
<dbReference type="InterPro" id="IPR014710">
    <property type="entry name" value="RmlC-like_jellyroll"/>
</dbReference>
<sequence length="191" mass="22595">MFDGIRQYYQELIPKLSDEEWLQLENRLVIESYPKGSLVCREGENCKGVYYIHKGLARLYYTVDGREICTGFAKEGEYLSEYDSFLTQSPASQSMDVLEDTIIINLPYEKMQDLYRNYPIYNQAGRKIAEGLFILISRYNTRLLTLSPEDRYQYIIDNQYHLIQRVPQYMLASFIGISPEHLSRIRKKMIR</sequence>
<dbReference type="PROSITE" id="PS50042">
    <property type="entry name" value="CNMP_BINDING_3"/>
    <property type="match status" value="1"/>
</dbReference>
<dbReference type="SMART" id="SM00100">
    <property type="entry name" value="cNMP"/>
    <property type="match status" value="1"/>
</dbReference>
<dbReference type="InterPro" id="IPR018490">
    <property type="entry name" value="cNMP-bd_dom_sf"/>
</dbReference>
<dbReference type="Pfam" id="PF00027">
    <property type="entry name" value="cNMP_binding"/>
    <property type="match status" value="1"/>
</dbReference>
<dbReference type="PROSITE" id="PS00888">
    <property type="entry name" value="CNMP_BINDING_1"/>
    <property type="match status" value="1"/>
</dbReference>
<protein>
    <submittedName>
        <fullName evidence="2">Crp/Fnr family transcriptional regulator</fullName>
    </submittedName>
</protein>
<organism evidence="2 3">
    <name type="scientific">Flavihumibacter fluminis</name>
    <dbReference type="NCBI Taxonomy" id="2909236"/>
    <lineage>
        <taxon>Bacteria</taxon>
        <taxon>Pseudomonadati</taxon>
        <taxon>Bacteroidota</taxon>
        <taxon>Chitinophagia</taxon>
        <taxon>Chitinophagales</taxon>
        <taxon>Chitinophagaceae</taxon>
        <taxon>Flavihumibacter</taxon>
    </lineage>
</organism>
<evidence type="ECO:0000259" key="1">
    <source>
        <dbReference type="PROSITE" id="PS50042"/>
    </source>
</evidence>
<dbReference type="EMBL" id="JAKEVY010000002">
    <property type="protein sequence ID" value="MCF1715105.1"/>
    <property type="molecule type" value="Genomic_DNA"/>
</dbReference>
<gene>
    <name evidence="2" type="ORF">L0U88_10760</name>
</gene>
<accession>A0ABS9BIF7</accession>
<evidence type="ECO:0000313" key="2">
    <source>
        <dbReference type="EMBL" id="MCF1715105.1"/>
    </source>
</evidence>